<dbReference type="Proteomes" id="UP001054945">
    <property type="component" value="Unassembled WGS sequence"/>
</dbReference>
<keyword evidence="2" id="KW-1185">Reference proteome</keyword>
<protein>
    <submittedName>
        <fullName evidence="1">Uncharacterized protein</fullName>
    </submittedName>
</protein>
<organism evidence="1 2">
    <name type="scientific">Caerostris extrusa</name>
    <name type="common">Bark spider</name>
    <name type="synonym">Caerostris bankana</name>
    <dbReference type="NCBI Taxonomy" id="172846"/>
    <lineage>
        <taxon>Eukaryota</taxon>
        <taxon>Metazoa</taxon>
        <taxon>Ecdysozoa</taxon>
        <taxon>Arthropoda</taxon>
        <taxon>Chelicerata</taxon>
        <taxon>Arachnida</taxon>
        <taxon>Araneae</taxon>
        <taxon>Araneomorphae</taxon>
        <taxon>Entelegynae</taxon>
        <taxon>Araneoidea</taxon>
        <taxon>Araneidae</taxon>
        <taxon>Caerostris</taxon>
    </lineage>
</organism>
<reference evidence="1 2" key="1">
    <citation type="submission" date="2021-06" db="EMBL/GenBank/DDBJ databases">
        <title>Caerostris extrusa draft genome.</title>
        <authorList>
            <person name="Kono N."/>
            <person name="Arakawa K."/>
        </authorList>
    </citation>
    <scope>NUCLEOTIDE SEQUENCE [LARGE SCALE GENOMIC DNA]</scope>
</reference>
<evidence type="ECO:0000313" key="1">
    <source>
        <dbReference type="EMBL" id="GIY99402.1"/>
    </source>
</evidence>
<sequence length="105" mass="11610">MLPNTGIENLIFLINRLTVYIVSESCPVSDLPPSGLIGVFSPPFNPSLKRNSLCPSPAVPDPNYDVIEMERGGGCHNWRRMAINFEPGKDYSNAISGLVMFVLWD</sequence>
<gene>
    <name evidence="1" type="ORF">CEXT_783231</name>
</gene>
<dbReference type="EMBL" id="BPLR01018419">
    <property type="protein sequence ID" value="GIY99402.1"/>
    <property type="molecule type" value="Genomic_DNA"/>
</dbReference>
<comment type="caution">
    <text evidence="1">The sequence shown here is derived from an EMBL/GenBank/DDBJ whole genome shotgun (WGS) entry which is preliminary data.</text>
</comment>
<name>A0AAV4XWM1_CAEEX</name>
<evidence type="ECO:0000313" key="2">
    <source>
        <dbReference type="Proteomes" id="UP001054945"/>
    </source>
</evidence>
<proteinExistence type="predicted"/>
<dbReference type="AlphaFoldDB" id="A0AAV4XWM1"/>
<accession>A0AAV4XWM1</accession>